<name>A0A146GFX7_TERSA</name>
<dbReference type="AlphaFoldDB" id="A0A146GFX7"/>
<dbReference type="Pfam" id="PF00196">
    <property type="entry name" value="GerE"/>
    <property type="match status" value="1"/>
</dbReference>
<feature type="modified residue" description="4-aspartylphosphate" evidence="3">
    <location>
        <position position="75"/>
    </location>
</feature>
<dbReference type="GO" id="GO:0003677">
    <property type="term" value="F:DNA binding"/>
    <property type="evidence" value="ECO:0007669"/>
    <property type="project" value="UniProtKB-KW"/>
</dbReference>
<dbReference type="OrthoDB" id="196656at2"/>
<dbReference type="CDD" id="cd06170">
    <property type="entry name" value="LuxR_C_like"/>
    <property type="match status" value="1"/>
</dbReference>
<organism evidence="6 7">
    <name type="scientific">Terrimicrobium sacchariphilum</name>
    <dbReference type="NCBI Taxonomy" id="690879"/>
    <lineage>
        <taxon>Bacteria</taxon>
        <taxon>Pseudomonadati</taxon>
        <taxon>Verrucomicrobiota</taxon>
        <taxon>Terrimicrobiia</taxon>
        <taxon>Terrimicrobiales</taxon>
        <taxon>Terrimicrobiaceae</taxon>
        <taxon>Terrimicrobium</taxon>
    </lineage>
</organism>
<dbReference type="InterPro" id="IPR000792">
    <property type="entry name" value="Tscrpt_reg_LuxR_C"/>
</dbReference>
<dbReference type="GO" id="GO:0006355">
    <property type="term" value="P:regulation of DNA-templated transcription"/>
    <property type="evidence" value="ECO:0007669"/>
    <property type="project" value="InterPro"/>
</dbReference>
<dbReference type="InterPro" id="IPR039420">
    <property type="entry name" value="WalR-like"/>
</dbReference>
<dbReference type="STRING" id="690879.TSACC_3401"/>
<evidence type="ECO:0000256" key="3">
    <source>
        <dbReference type="PROSITE-ProRule" id="PRU00169"/>
    </source>
</evidence>
<evidence type="ECO:0000259" key="5">
    <source>
        <dbReference type="PROSITE" id="PS50110"/>
    </source>
</evidence>
<keyword evidence="7" id="KW-1185">Reference proteome</keyword>
<dbReference type="InterPro" id="IPR058245">
    <property type="entry name" value="NreC/VraR/RcsB-like_REC"/>
</dbReference>
<dbReference type="PROSITE" id="PS50043">
    <property type="entry name" value="HTH_LUXR_2"/>
    <property type="match status" value="1"/>
</dbReference>
<dbReference type="InterPro" id="IPR011006">
    <property type="entry name" value="CheY-like_superfamily"/>
</dbReference>
<dbReference type="InParanoid" id="A0A146GFX7"/>
<dbReference type="Gene3D" id="3.40.50.2300">
    <property type="match status" value="1"/>
</dbReference>
<dbReference type="SMART" id="SM00448">
    <property type="entry name" value="REC"/>
    <property type="match status" value="1"/>
</dbReference>
<dbReference type="CDD" id="cd17535">
    <property type="entry name" value="REC_NarL-like"/>
    <property type="match status" value="1"/>
</dbReference>
<dbReference type="GO" id="GO:0000160">
    <property type="term" value="P:phosphorelay signal transduction system"/>
    <property type="evidence" value="ECO:0007669"/>
    <property type="project" value="InterPro"/>
</dbReference>
<dbReference type="PROSITE" id="PS50110">
    <property type="entry name" value="RESPONSE_REGULATORY"/>
    <property type="match status" value="1"/>
</dbReference>
<evidence type="ECO:0000256" key="1">
    <source>
        <dbReference type="ARBA" id="ARBA00022553"/>
    </source>
</evidence>
<comment type="caution">
    <text evidence="6">The sequence shown here is derived from an EMBL/GenBank/DDBJ whole genome shotgun (WGS) entry which is preliminary data.</text>
</comment>
<sequence length="232" mass="25904">MLVVDASICEESQSANRLPMKTIRVAIADDHPVALSGLELFIRSEVDFEVCGTARDITSIDEVLAATKPDVFVSDLILGRHEAGENLSRWRREFPGTRFIILSMIADPGVAKGLFEKGASGYVCKSDDPSEILDAIRAAARGETHLGKTIRDLFESDKPTIDISPLSERERQIFRLVGEGLSNKEMSQRLFLSIKTIETHKEHIKNKLSLQQMPQLQAEARRWCLQNGLRTS</sequence>
<dbReference type="EMBL" id="BDCO01000003">
    <property type="protein sequence ID" value="GAT35336.1"/>
    <property type="molecule type" value="Genomic_DNA"/>
</dbReference>
<reference evidence="7" key="1">
    <citation type="journal article" date="2017" name="Genome Announc.">
        <title>Draft Genome Sequence of Terrimicrobium sacchariphilum NM-5T, a Facultative Anaerobic Soil Bacterium of the Class Spartobacteria.</title>
        <authorList>
            <person name="Qiu Y.L."/>
            <person name="Tourlousse D.M."/>
            <person name="Matsuura N."/>
            <person name="Ohashi A."/>
            <person name="Sekiguchi Y."/>
        </authorList>
    </citation>
    <scope>NUCLEOTIDE SEQUENCE [LARGE SCALE GENOMIC DNA]</scope>
    <source>
        <strain evidence="7">NM-5</strain>
    </source>
</reference>
<evidence type="ECO:0000259" key="4">
    <source>
        <dbReference type="PROSITE" id="PS50043"/>
    </source>
</evidence>
<dbReference type="PRINTS" id="PR00038">
    <property type="entry name" value="HTHLUXR"/>
</dbReference>
<dbReference type="Proteomes" id="UP000076023">
    <property type="component" value="Unassembled WGS sequence"/>
</dbReference>
<dbReference type="InterPro" id="IPR016032">
    <property type="entry name" value="Sig_transdc_resp-reg_C-effctor"/>
</dbReference>
<evidence type="ECO:0000256" key="2">
    <source>
        <dbReference type="ARBA" id="ARBA00023125"/>
    </source>
</evidence>
<dbReference type="Pfam" id="PF00072">
    <property type="entry name" value="Response_reg"/>
    <property type="match status" value="1"/>
</dbReference>
<dbReference type="SUPFAM" id="SSF52172">
    <property type="entry name" value="CheY-like"/>
    <property type="match status" value="1"/>
</dbReference>
<dbReference type="InterPro" id="IPR001789">
    <property type="entry name" value="Sig_transdc_resp-reg_receiver"/>
</dbReference>
<dbReference type="SUPFAM" id="SSF46894">
    <property type="entry name" value="C-terminal effector domain of the bipartite response regulators"/>
    <property type="match status" value="1"/>
</dbReference>
<gene>
    <name evidence="6" type="ORF">TSACC_3401</name>
</gene>
<keyword evidence="2" id="KW-0238">DNA-binding</keyword>
<dbReference type="PANTHER" id="PTHR43214">
    <property type="entry name" value="TWO-COMPONENT RESPONSE REGULATOR"/>
    <property type="match status" value="1"/>
</dbReference>
<dbReference type="SMART" id="SM00421">
    <property type="entry name" value="HTH_LUXR"/>
    <property type="match status" value="1"/>
</dbReference>
<dbReference type="PANTHER" id="PTHR43214:SF43">
    <property type="entry name" value="TWO-COMPONENT RESPONSE REGULATOR"/>
    <property type="match status" value="1"/>
</dbReference>
<evidence type="ECO:0000313" key="7">
    <source>
        <dbReference type="Proteomes" id="UP000076023"/>
    </source>
</evidence>
<evidence type="ECO:0000313" key="6">
    <source>
        <dbReference type="EMBL" id="GAT35336.1"/>
    </source>
</evidence>
<keyword evidence="1 3" id="KW-0597">Phosphoprotein</keyword>
<feature type="domain" description="HTH luxR-type" evidence="4">
    <location>
        <begin position="159"/>
        <end position="224"/>
    </location>
</feature>
<proteinExistence type="predicted"/>
<feature type="domain" description="Response regulatory" evidence="5">
    <location>
        <begin position="24"/>
        <end position="140"/>
    </location>
</feature>
<accession>A0A146GFX7</accession>
<protein>
    <submittedName>
        <fullName evidence="6">Two-component system, NarL family</fullName>
    </submittedName>
</protein>